<name>A0A0C1RP36_9CYAN</name>
<accession>A0A0C1RP36</accession>
<protein>
    <submittedName>
        <fullName evidence="1">Uncharacterized protein</fullName>
    </submittedName>
</protein>
<dbReference type="AlphaFoldDB" id="A0A0C1RP36"/>
<dbReference type="EMBL" id="JHEG02000007">
    <property type="protein sequence ID" value="KIE13790.1"/>
    <property type="molecule type" value="Genomic_DNA"/>
</dbReference>
<sequence length="70" mass="8036">MTDKQFQAELLEVLQSLEALGQYSQWQHLCNGALDARQLTLVDAERAIEWAVYSKTERVHIPTIEEIFGC</sequence>
<reference evidence="1" key="1">
    <citation type="journal article" date="2015" name="Genome Announc.">
        <title>Draft Genome Sequence of Tolypothrix boutellei Strain VB521301.</title>
        <authorList>
            <person name="Chandrababunaidu M.M."/>
            <person name="Singh D."/>
            <person name="Sen D."/>
            <person name="Bhan S."/>
            <person name="Das S."/>
            <person name="Gupta A."/>
            <person name="Adhikary S.P."/>
            <person name="Tripathy S."/>
        </authorList>
    </citation>
    <scope>NUCLEOTIDE SEQUENCE</scope>
    <source>
        <strain evidence="1">VB521301</strain>
    </source>
</reference>
<comment type="caution">
    <text evidence="1">The sequence shown here is derived from an EMBL/GenBank/DDBJ whole genome shotgun (WGS) entry which is preliminary data.</text>
</comment>
<proteinExistence type="predicted"/>
<evidence type="ECO:0000313" key="1">
    <source>
        <dbReference type="EMBL" id="KIE13790.1"/>
    </source>
</evidence>
<organism evidence="1">
    <name type="scientific">Tolypothrix bouteillei VB521301</name>
    <dbReference type="NCBI Taxonomy" id="1479485"/>
    <lineage>
        <taxon>Bacteria</taxon>
        <taxon>Bacillati</taxon>
        <taxon>Cyanobacteriota</taxon>
        <taxon>Cyanophyceae</taxon>
        <taxon>Nostocales</taxon>
        <taxon>Tolypothrichaceae</taxon>
        <taxon>Tolypothrix</taxon>
    </lineage>
</organism>
<dbReference type="STRING" id="1479485.DA73_0202010"/>
<gene>
    <name evidence="1" type="ORF">DA73_0202010</name>
</gene>